<dbReference type="SUPFAM" id="SSF54373">
    <property type="entry name" value="FAD-linked reductases, C-terminal domain"/>
    <property type="match status" value="1"/>
</dbReference>
<reference evidence="9 10" key="1">
    <citation type="submission" date="2019-07" db="EMBL/GenBank/DDBJ databases">
        <title>Genomic Encyclopedia of Archaeal and Bacterial Type Strains, Phase II (KMG-II): from individual species to whole genera.</title>
        <authorList>
            <person name="Goeker M."/>
        </authorList>
    </citation>
    <scope>NUCLEOTIDE SEQUENCE [LARGE SCALE GENOMIC DNA]</scope>
    <source>
        <strain evidence="9 10">ATCC BAA-252</strain>
    </source>
</reference>
<dbReference type="InterPro" id="IPR002937">
    <property type="entry name" value="Amino_oxidase"/>
</dbReference>
<evidence type="ECO:0000256" key="5">
    <source>
        <dbReference type="ARBA" id="ARBA00023070"/>
    </source>
</evidence>
<comment type="catalytic activity">
    <reaction evidence="6">
        <text>L-tryptophan + O2 = indole-3-acetamide + CO2 + H2O</text>
        <dbReference type="Rhea" id="RHEA:16165"/>
        <dbReference type="ChEBI" id="CHEBI:15377"/>
        <dbReference type="ChEBI" id="CHEBI:15379"/>
        <dbReference type="ChEBI" id="CHEBI:16031"/>
        <dbReference type="ChEBI" id="CHEBI:16526"/>
        <dbReference type="ChEBI" id="CHEBI:57912"/>
        <dbReference type="EC" id="1.13.12.3"/>
    </reaction>
</comment>
<organism evidence="9 10">
    <name type="scientific">Roseibium hamelinense</name>
    <dbReference type="NCBI Taxonomy" id="150831"/>
    <lineage>
        <taxon>Bacteria</taxon>
        <taxon>Pseudomonadati</taxon>
        <taxon>Pseudomonadota</taxon>
        <taxon>Alphaproteobacteria</taxon>
        <taxon>Hyphomicrobiales</taxon>
        <taxon>Stappiaceae</taxon>
        <taxon>Roseibium</taxon>
    </lineage>
</organism>
<feature type="compositionally biased region" description="Polar residues" evidence="7">
    <location>
        <begin position="632"/>
        <end position="644"/>
    </location>
</feature>
<dbReference type="Gene3D" id="3.90.660.10">
    <property type="match status" value="1"/>
</dbReference>
<dbReference type="SUPFAM" id="SSF51905">
    <property type="entry name" value="FAD/NAD(P)-binding domain"/>
    <property type="match status" value="1"/>
</dbReference>
<evidence type="ECO:0000313" key="9">
    <source>
        <dbReference type="EMBL" id="TWI80722.1"/>
    </source>
</evidence>
<evidence type="ECO:0000256" key="2">
    <source>
        <dbReference type="ARBA" id="ARBA00005833"/>
    </source>
</evidence>
<evidence type="ECO:0000256" key="7">
    <source>
        <dbReference type="SAM" id="MobiDB-lite"/>
    </source>
</evidence>
<sequence length="644" mass="71285">MSILPSLRQSTDPVKEQSYIDTPDFDYALWLKSWPTIGQAPEKVGPIAVIGAGISGLTASYELAKAGYIVHLYEATERVGGRLYSKHVPQDTSPTLVELGAMRFPPTEFLLDHYMQTMLDQKIEDLPDFPDPGVNNTYVCYKNNPPQVWKKSDSAFPQGFGTVFDGWGALIKDGITAQGGTVQVLPAPETIQKELQDAFAYRKYANCEKLGVSSDTAREAWQQWIYYFENMSFGDAVYQIFVQGGPDGSWDIPGGSRWTLEDVTRFAELGIGSGGFGPLYPIGFLEVVRLVVNGLETSQKKFAPGIQKLALKIASEFTAFNPNNRIFIKAPVFSVKKTSEGNFKLDVGTPHGELAAETEPPVYDRVIVATTTRSMELSMDITRFFQTQDGNPLVLLPEISEGIKDVEVIASNKIAARIPKFWKDDPNAVRTLLTDTAVKQVYTIDYGDPDYAICFISYAWVADAVKQQAMKDTGYIPNNLPEKLRVYESLLNILRTEMGPDVAKWAEKLVPVGGDYENNVEFIFWQNEPFYYGAFKLALPGQDEYLRSMIFDYQKGNPENNTIDTGVYLAGDCLDWNSGWIEGALRAALNAACAVVSSTGGKLLPVAGKTPMTINPNTYTYFPTPQDWENAGPSSGTPEISQPQ</sequence>
<dbReference type="EMBL" id="VLLF01000011">
    <property type="protein sequence ID" value="TWI80722.1"/>
    <property type="molecule type" value="Genomic_DNA"/>
</dbReference>
<accession>A0A562SHN1</accession>
<dbReference type="RefSeq" id="WP_170230757.1">
    <property type="nucleotide sequence ID" value="NZ_SMLY01000056.1"/>
</dbReference>
<gene>
    <name evidence="9" type="ORF">JM93_03936</name>
</gene>
<comment type="pathway">
    <text evidence="1">Plant hormone metabolism; auxin biosynthesis.</text>
</comment>
<keyword evidence="5" id="KW-0073">Auxin biosynthesis</keyword>
<dbReference type="InterPro" id="IPR050281">
    <property type="entry name" value="Flavin_monoamine_oxidase"/>
</dbReference>
<dbReference type="InterPro" id="IPR036188">
    <property type="entry name" value="FAD/NAD-bd_sf"/>
</dbReference>
<evidence type="ECO:0000256" key="1">
    <source>
        <dbReference type="ARBA" id="ARBA00004814"/>
    </source>
</evidence>
<comment type="caution">
    <text evidence="9">The sequence shown here is derived from an EMBL/GenBank/DDBJ whole genome shotgun (WGS) entry which is preliminary data.</text>
</comment>
<comment type="similarity">
    <text evidence="2">Belongs to the tryptophan 2-monooxygenase family.</text>
</comment>
<dbReference type="EC" id="1.13.12.3" evidence="3"/>
<keyword evidence="9" id="KW-0560">Oxidoreductase</keyword>
<evidence type="ECO:0000256" key="6">
    <source>
        <dbReference type="ARBA" id="ARBA00047321"/>
    </source>
</evidence>
<protein>
    <recommendedName>
        <fullName evidence="4">Tryptophan 2-monooxygenase</fullName>
        <ecNumber evidence="3">1.13.12.3</ecNumber>
    </recommendedName>
</protein>
<evidence type="ECO:0000256" key="3">
    <source>
        <dbReference type="ARBA" id="ARBA00012535"/>
    </source>
</evidence>
<dbReference type="GO" id="GO:0050361">
    <property type="term" value="F:tryptophan 2-monooxygenase activity"/>
    <property type="evidence" value="ECO:0007669"/>
    <property type="project" value="UniProtKB-EC"/>
</dbReference>
<dbReference type="Proteomes" id="UP000320593">
    <property type="component" value="Unassembled WGS sequence"/>
</dbReference>
<dbReference type="AlphaFoldDB" id="A0A562SHN1"/>
<proteinExistence type="inferred from homology"/>
<name>A0A562SHN1_9HYPH</name>
<dbReference type="PANTHER" id="PTHR10742:SF342">
    <property type="entry name" value="AMINE OXIDASE"/>
    <property type="match status" value="1"/>
</dbReference>
<feature type="domain" description="Amine oxidase" evidence="8">
    <location>
        <begin position="54"/>
        <end position="595"/>
    </location>
</feature>
<dbReference type="Gene3D" id="1.10.405.40">
    <property type="match status" value="1"/>
</dbReference>
<evidence type="ECO:0000313" key="10">
    <source>
        <dbReference type="Proteomes" id="UP000320593"/>
    </source>
</evidence>
<dbReference type="Gene3D" id="3.50.50.60">
    <property type="entry name" value="FAD/NAD(P)-binding domain"/>
    <property type="match status" value="1"/>
</dbReference>
<dbReference type="Pfam" id="PF01593">
    <property type="entry name" value="Amino_oxidase"/>
    <property type="match status" value="1"/>
</dbReference>
<keyword evidence="9" id="KW-0503">Monooxygenase</keyword>
<dbReference type="GO" id="GO:0009063">
    <property type="term" value="P:amino acid catabolic process"/>
    <property type="evidence" value="ECO:0007669"/>
    <property type="project" value="TreeGrafter"/>
</dbReference>
<evidence type="ECO:0000259" key="8">
    <source>
        <dbReference type="Pfam" id="PF01593"/>
    </source>
</evidence>
<keyword evidence="10" id="KW-1185">Reference proteome</keyword>
<feature type="region of interest" description="Disordered" evidence="7">
    <location>
        <begin position="624"/>
        <end position="644"/>
    </location>
</feature>
<dbReference type="PANTHER" id="PTHR10742">
    <property type="entry name" value="FLAVIN MONOAMINE OXIDASE"/>
    <property type="match status" value="1"/>
</dbReference>
<evidence type="ECO:0000256" key="4">
    <source>
        <dbReference type="ARBA" id="ARBA00017871"/>
    </source>
</evidence>
<dbReference type="GO" id="GO:0001716">
    <property type="term" value="F:L-amino-acid oxidase activity"/>
    <property type="evidence" value="ECO:0007669"/>
    <property type="project" value="TreeGrafter"/>
</dbReference>
<dbReference type="GO" id="GO:0009851">
    <property type="term" value="P:auxin biosynthetic process"/>
    <property type="evidence" value="ECO:0007669"/>
    <property type="project" value="UniProtKB-KW"/>
</dbReference>